<dbReference type="AlphaFoldDB" id="A0A2P2JDU9"/>
<evidence type="ECO:0000313" key="1">
    <source>
        <dbReference type="EMBL" id="MBW91618.1"/>
    </source>
</evidence>
<name>A0A2P2JDU9_RHIMU</name>
<accession>A0A2P2JDU9</accession>
<reference evidence="1" key="1">
    <citation type="submission" date="2018-02" db="EMBL/GenBank/DDBJ databases">
        <title>Rhizophora mucronata_Transcriptome.</title>
        <authorList>
            <person name="Meera S.P."/>
            <person name="Sreeshan A."/>
            <person name="Augustine A."/>
        </authorList>
    </citation>
    <scope>NUCLEOTIDE SEQUENCE</scope>
    <source>
        <tissue evidence="1">Leaf</tissue>
    </source>
</reference>
<protein>
    <submittedName>
        <fullName evidence="1">Uncharacterized protein</fullName>
    </submittedName>
</protein>
<organism evidence="1">
    <name type="scientific">Rhizophora mucronata</name>
    <name type="common">Asiatic mangrove</name>
    <dbReference type="NCBI Taxonomy" id="61149"/>
    <lineage>
        <taxon>Eukaryota</taxon>
        <taxon>Viridiplantae</taxon>
        <taxon>Streptophyta</taxon>
        <taxon>Embryophyta</taxon>
        <taxon>Tracheophyta</taxon>
        <taxon>Spermatophyta</taxon>
        <taxon>Magnoliopsida</taxon>
        <taxon>eudicotyledons</taxon>
        <taxon>Gunneridae</taxon>
        <taxon>Pentapetalae</taxon>
        <taxon>rosids</taxon>
        <taxon>fabids</taxon>
        <taxon>Malpighiales</taxon>
        <taxon>Rhizophoraceae</taxon>
        <taxon>Rhizophora</taxon>
    </lineage>
</organism>
<dbReference type="EMBL" id="GGEC01011135">
    <property type="protein sequence ID" value="MBW91618.1"/>
    <property type="molecule type" value="Transcribed_RNA"/>
</dbReference>
<proteinExistence type="predicted"/>
<sequence>MCGTTSINWPQSSSQSDHQILINLTTLTHTALLPSNSVAKPNMQLHAQIL</sequence>